<dbReference type="RefSeq" id="WP_311183695.1">
    <property type="nucleotide sequence ID" value="NZ_CP115543.1"/>
</dbReference>
<dbReference type="InterPro" id="IPR046519">
    <property type="entry name" value="X-Tfes_XVIPCD"/>
</dbReference>
<reference evidence="2 3" key="1">
    <citation type="submission" date="2022-12" db="EMBL/GenBank/DDBJ databases">
        <title>Two new species, Stenotrophomonas aracearum and Stenotrophomonas oahuensis, isolated from Anthurium (Araceae family) in Hawaii.</title>
        <authorList>
            <person name="Chunag S.C."/>
            <person name="Dobhal S."/>
            <person name="Alvarez A."/>
            <person name="Arif M."/>
        </authorList>
    </citation>
    <scope>NUCLEOTIDE SEQUENCE [LARGE SCALE GENOMIC DNA]</scope>
    <source>
        <strain evidence="2 3">A5588</strain>
    </source>
</reference>
<proteinExistence type="predicted"/>
<organism evidence="2 3">
    <name type="scientific">Stenotrophomonas aracearum</name>
    <dbReference type="NCBI Taxonomy" id="3003272"/>
    <lineage>
        <taxon>Bacteria</taxon>
        <taxon>Pseudomonadati</taxon>
        <taxon>Pseudomonadota</taxon>
        <taxon>Gammaproteobacteria</taxon>
        <taxon>Lysobacterales</taxon>
        <taxon>Lysobacteraceae</taxon>
        <taxon>Stenotrophomonas</taxon>
    </lineage>
</organism>
<dbReference type="Proteomes" id="UP001305421">
    <property type="component" value="Chromosome"/>
</dbReference>
<evidence type="ECO:0000313" key="3">
    <source>
        <dbReference type="Proteomes" id="UP001305421"/>
    </source>
</evidence>
<gene>
    <name evidence="2" type="ORF">PDM28_02410</name>
</gene>
<dbReference type="EMBL" id="CP115543">
    <property type="protein sequence ID" value="WNH49205.1"/>
    <property type="molecule type" value="Genomic_DNA"/>
</dbReference>
<keyword evidence="3" id="KW-1185">Reference proteome</keyword>
<name>A0ABY9YFG2_9GAMM</name>
<protein>
    <recommendedName>
        <fullName evidence="1">X-Tfes XVIPCD domain-containing protein</fullName>
    </recommendedName>
</protein>
<evidence type="ECO:0000259" key="1">
    <source>
        <dbReference type="Pfam" id="PF20410"/>
    </source>
</evidence>
<feature type="domain" description="X-Tfes XVIPCD" evidence="1">
    <location>
        <begin position="183"/>
        <end position="280"/>
    </location>
</feature>
<evidence type="ECO:0000313" key="2">
    <source>
        <dbReference type="EMBL" id="WNH49205.1"/>
    </source>
</evidence>
<sequence length="312" mass="33956">MAKEAPYTVTVYVAAPGTPLKNGGTSAAGHMYLSVSHEGDTRSFGFAPAVHGARSGPGAVTGGDVNNYSNPFYARTMEISREQYDKIIAYGSESQKHGFNQEYNGLSNSCIDFTWGALNHAGIHRQTRSQQDTTFEGALKPLDNKREIKSIQAPFPDSTLNTEKDHPMPKRTFQQWLISENEPMLEQIQGKVAELDAANGRSFDPTSERISASLLVLAKENGLSRVDHVVLSERTANAAAAENIFVVQGERGDPAHLRAAMPTAVAAQTPVEASLERSEQLANAQQLSQQQLMAQNEQSQAQEREAVVLRMG</sequence>
<dbReference type="Pfam" id="PF20410">
    <property type="entry name" value="X-Tfes_XVIPCD"/>
    <property type="match status" value="1"/>
</dbReference>
<accession>A0ABY9YFG2</accession>